<dbReference type="PANTHER" id="PTHR10073">
    <property type="entry name" value="DNA MISMATCH REPAIR PROTEIN MLH, PMS, MUTL"/>
    <property type="match status" value="1"/>
</dbReference>
<dbReference type="GO" id="GO:0032300">
    <property type="term" value="C:mismatch repair complex"/>
    <property type="evidence" value="ECO:0007669"/>
    <property type="project" value="InterPro"/>
</dbReference>
<evidence type="ECO:0000259" key="3">
    <source>
        <dbReference type="SMART" id="SM00853"/>
    </source>
</evidence>
<dbReference type="Gene3D" id="3.30.230.10">
    <property type="match status" value="1"/>
</dbReference>
<feature type="domain" description="MutL C-terminal dimerisation" evidence="3">
    <location>
        <begin position="495"/>
        <end position="680"/>
    </location>
</feature>
<dbReference type="SMART" id="SM00853">
    <property type="entry name" value="MutL_C"/>
    <property type="match status" value="1"/>
</dbReference>
<gene>
    <name evidence="5" type="primary">SMKI06G2760</name>
    <name evidence="5" type="ORF">SMKI_06G2760</name>
</gene>
<dbReference type="SUPFAM" id="SSF118116">
    <property type="entry name" value="DNA mismatch repair protein MutL"/>
    <property type="match status" value="1"/>
</dbReference>
<dbReference type="Pfam" id="PF13589">
    <property type="entry name" value="HATPase_c_3"/>
    <property type="match status" value="1"/>
</dbReference>
<dbReference type="GO" id="GO:0140664">
    <property type="term" value="F:ATP-dependent DNA damage sensor activity"/>
    <property type="evidence" value="ECO:0007669"/>
    <property type="project" value="InterPro"/>
</dbReference>
<keyword evidence="6" id="KW-1185">Reference proteome</keyword>
<dbReference type="PANTHER" id="PTHR10073:SF47">
    <property type="entry name" value="DNA MISMATCH REPAIR PROTEIN MLH3"/>
    <property type="match status" value="1"/>
</dbReference>
<dbReference type="GeneID" id="80918135"/>
<dbReference type="SUPFAM" id="SSF55874">
    <property type="entry name" value="ATPase domain of HSP90 chaperone/DNA topoisomerase II/histidine kinase"/>
    <property type="match status" value="1"/>
</dbReference>
<dbReference type="GO" id="GO:0061982">
    <property type="term" value="P:meiosis I cell cycle process"/>
    <property type="evidence" value="ECO:0007669"/>
    <property type="project" value="UniProtKB-ARBA"/>
</dbReference>
<evidence type="ECO:0000313" key="6">
    <source>
        <dbReference type="Proteomes" id="UP001161438"/>
    </source>
</evidence>
<evidence type="ECO:0000313" key="5">
    <source>
        <dbReference type="EMBL" id="CAI4038924.1"/>
    </source>
</evidence>
<dbReference type="GO" id="GO:0006298">
    <property type="term" value="P:mismatch repair"/>
    <property type="evidence" value="ECO:0007669"/>
    <property type="project" value="InterPro"/>
</dbReference>
<dbReference type="AlphaFoldDB" id="A0AA35IXT3"/>
<dbReference type="GO" id="GO:0005524">
    <property type="term" value="F:ATP binding"/>
    <property type="evidence" value="ECO:0007669"/>
    <property type="project" value="InterPro"/>
</dbReference>
<dbReference type="GO" id="GO:0016887">
    <property type="term" value="F:ATP hydrolysis activity"/>
    <property type="evidence" value="ECO:0007669"/>
    <property type="project" value="InterPro"/>
</dbReference>
<accession>A0AA35IXT3</accession>
<dbReference type="Gene3D" id="3.30.565.10">
    <property type="entry name" value="Histidine kinase-like ATPase, C-terminal domain"/>
    <property type="match status" value="1"/>
</dbReference>
<evidence type="ECO:0000256" key="2">
    <source>
        <dbReference type="ARBA" id="ARBA00022763"/>
    </source>
</evidence>
<dbReference type="InterPro" id="IPR013507">
    <property type="entry name" value="DNA_mismatch_S5_2-like"/>
</dbReference>
<dbReference type="InterPro" id="IPR014721">
    <property type="entry name" value="Ribsml_uS5_D2-typ_fold_subgr"/>
</dbReference>
<dbReference type="InterPro" id="IPR042120">
    <property type="entry name" value="MutL_C_dimsub"/>
</dbReference>
<dbReference type="InterPro" id="IPR038973">
    <property type="entry name" value="MutL/Mlh/Pms-like"/>
</dbReference>
<dbReference type="GO" id="GO:0030983">
    <property type="term" value="F:mismatched DNA binding"/>
    <property type="evidence" value="ECO:0007669"/>
    <property type="project" value="InterPro"/>
</dbReference>
<protein>
    <submittedName>
        <fullName evidence="5">Uncharacterized protein</fullName>
    </submittedName>
</protein>
<reference evidence="5" key="1">
    <citation type="submission" date="2022-10" db="EMBL/GenBank/DDBJ databases">
        <authorList>
            <person name="Byrne P K."/>
        </authorList>
    </citation>
    <scope>NUCLEOTIDE SEQUENCE</scope>
    <source>
        <strain evidence="5">IFO1815</strain>
    </source>
</reference>
<feature type="domain" description="DNA mismatch repair protein S5" evidence="4">
    <location>
        <begin position="238"/>
        <end position="371"/>
    </location>
</feature>
<dbReference type="SUPFAM" id="SSF54211">
    <property type="entry name" value="Ribosomal protein S5 domain 2-like"/>
    <property type="match status" value="1"/>
</dbReference>
<dbReference type="InterPro" id="IPR014790">
    <property type="entry name" value="MutL_C"/>
</dbReference>
<evidence type="ECO:0000259" key="4">
    <source>
        <dbReference type="SMART" id="SM01340"/>
    </source>
</evidence>
<dbReference type="InterPro" id="IPR002099">
    <property type="entry name" value="MutL/Mlh/PMS"/>
</dbReference>
<name>A0AA35IXT3_SACMI</name>
<dbReference type="NCBIfam" id="TIGR00585">
    <property type="entry name" value="mutl"/>
    <property type="match status" value="1"/>
</dbReference>
<dbReference type="CDD" id="cd03486">
    <property type="entry name" value="MutL_Trans_MLH3"/>
    <property type="match status" value="1"/>
</dbReference>
<dbReference type="InterPro" id="IPR020568">
    <property type="entry name" value="Ribosomal_Su5_D2-typ_SF"/>
</dbReference>
<dbReference type="FunFam" id="3.30.1540.20:FF:000010">
    <property type="entry name" value="Mlh3p"/>
    <property type="match status" value="1"/>
</dbReference>
<sequence length="719" mass="82375">MGHHIEKLDSTVSEMLKSQVCAVSLASAVREIVQNSVDAHATTIDVVIDLYNLSFAVYDDGTGLGRSDLNILATHNYTSKIQNMNDLTTIKTYGYRGDALYSIANVSKLFVCSKTKDYNSTWMRKFPSKSVMLSENAELPIDPFWKIRPWSQKESGTAVVVENMLYNLPVRRRILREEPPFKTFNALKADMLQILVIHPMVSLSVHYTDKSRAHKDVLFSSKNITKGLTKHQKMSQVLRNVFGAIVPPDMLKKVSLKYKNYQIEGIISKIPVRLKDLQFIYINGRRYTNSVFQGYVDTLFQAQDFGDKNLSLLKTKSVGKPYRSHPLFIFDIRCPQTIDDLLQDPAKNIIKPSHISTIEPLIIKAVRSFLTFQGYLPPDNSDSSLKMVNCSPEIATPLVNRNQISKCDRVLSSKMKIARINPYVEKPEVDKRKINKGSINYERIKKIRLDNQRSCLRKKLSSRLCSNDLTQDFDNIEKTMTNFSISRDILAKYEVINQVDKKFVLIRCSHQSIHNLPVLILVDQHACDERIRLEGLLHNLLTEVISGTFVAQDLTDCCIEIDHTEADLFKHYQCEFKKWGIGYEAVKGTLETSLLKIKTLPEILASKYNGDKVYLKMVLLQHVHDLKDFKKLPMDLSHFRNHTSIDKLYWWKYSSCIPTVFHEILNSKACRSAIMFGDELTRQECMILISKLSLCHNPFQCAHGRPSMVPIAKLKQKKP</sequence>
<dbReference type="InterPro" id="IPR036890">
    <property type="entry name" value="HATPase_C_sf"/>
</dbReference>
<keyword evidence="2" id="KW-0227">DNA damage</keyword>
<dbReference type="EMBL" id="OX365762">
    <property type="protein sequence ID" value="CAI4038924.1"/>
    <property type="molecule type" value="Genomic_DNA"/>
</dbReference>
<proteinExistence type="inferred from homology"/>
<dbReference type="Proteomes" id="UP001161438">
    <property type="component" value="Chromosome 6"/>
</dbReference>
<dbReference type="RefSeq" id="XP_056082039.1">
    <property type="nucleotide sequence ID" value="XM_056222337.1"/>
</dbReference>
<comment type="similarity">
    <text evidence="1">Belongs to the DNA mismatch repair MutL/HexB family.</text>
</comment>
<organism evidence="5 6">
    <name type="scientific">Saccharomyces mikatae IFO 1815</name>
    <dbReference type="NCBI Taxonomy" id="226126"/>
    <lineage>
        <taxon>Eukaryota</taxon>
        <taxon>Fungi</taxon>
        <taxon>Dikarya</taxon>
        <taxon>Ascomycota</taxon>
        <taxon>Saccharomycotina</taxon>
        <taxon>Saccharomycetes</taxon>
        <taxon>Saccharomycetales</taxon>
        <taxon>Saccharomycetaceae</taxon>
        <taxon>Saccharomyces</taxon>
    </lineage>
</organism>
<dbReference type="InterPro" id="IPR037198">
    <property type="entry name" value="MutL_C_sf"/>
</dbReference>
<dbReference type="Gene3D" id="3.30.1540.20">
    <property type="entry name" value="MutL, C-terminal domain, dimerisation subdomain"/>
    <property type="match status" value="2"/>
</dbReference>
<evidence type="ECO:0000256" key="1">
    <source>
        <dbReference type="ARBA" id="ARBA00006082"/>
    </source>
</evidence>
<dbReference type="SMART" id="SM01340">
    <property type="entry name" value="DNA_mis_repair"/>
    <property type="match status" value="1"/>
</dbReference>